<dbReference type="RefSeq" id="WP_142817461.1">
    <property type="nucleotide sequence ID" value="NZ_CP035503.1"/>
</dbReference>
<sequence>MNTTRILAIRHGETAWNVDTRIQGQLDIPLNETGRWQAGRMALALADEPIRTIYASDLLRARETALALAEATELPVLSEEGLREREFGVFEGKTFAEIAALWPEQSLRWRKRDPDFAPEGGESLLQFRQRVTHAVQTLAERHRGELIALVSHGGVMDVLYRAATRQELQAPRTWALGNAAINRLLWTPQGLTLVGWADTNHLQDDESLDETTA</sequence>
<dbReference type="GO" id="GO:0043456">
    <property type="term" value="P:regulation of pentose-phosphate shunt"/>
    <property type="evidence" value="ECO:0007669"/>
    <property type="project" value="TreeGrafter"/>
</dbReference>
<reference evidence="4 5" key="1">
    <citation type="submission" date="2019-01" db="EMBL/GenBank/DDBJ databases">
        <title>Genomic insights into a novel species Rhodoferax sp.</title>
        <authorList>
            <person name="Jin L."/>
        </authorList>
    </citation>
    <scope>NUCLEOTIDE SEQUENCE [LARGE SCALE GENOMIC DNA]</scope>
    <source>
        <strain evidence="4 5">CHu59-6-5</strain>
    </source>
</reference>
<dbReference type="OrthoDB" id="9783269at2"/>
<dbReference type="InterPro" id="IPR029033">
    <property type="entry name" value="His_PPase_superfam"/>
</dbReference>
<evidence type="ECO:0000313" key="5">
    <source>
        <dbReference type="Proteomes" id="UP000316798"/>
    </source>
</evidence>
<dbReference type="SUPFAM" id="SSF53254">
    <property type="entry name" value="Phosphoglycerate mutase-like"/>
    <property type="match status" value="1"/>
</dbReference>
<dbReference type="PANTHER" id="PTHR46517:SF1">
    <property type="entry name" value="FRUCTOSE-2,6-BISPHOSPHATASE TIGAR"/>
    <property type="match status" value="1"/>
</dbReference>
<feature type="binding site" evidence="3">
    <location>
        <position position="60"/>
    </location>
    <ligand>
        <name>substrate</name>
    </ligand>
</feature>
<feature type="binding site" evidence="3">
    <location>
        <begin position="10"/>
        <end position="17"/>
    </location>
    <ligand>
        <name>substrate</name>
    </ligand>
</feature>
<dbReference type="KEGG" id="rhf:EUB48_02450"/>
<feature type="active site" description="Tele-phosphohistidine intermediate" evidence="2">
    <location>
        <position position="11"/>
    </location>
</feature>
<accession>A0A515D7B2</accession>
<dbReference type="PANTHER" id="PTHR46517">
    <property type="entry name" value="FRUCTOSE-2,6-BISPHOSPHATASE TIGAR"/>
    <property type="match status" value="1"/>
</dbReference>
<dbReference type="CDD" id="cd07067">
    <property type="entry name" value="HP_PGM_like"/>
    <property type="match status" value="1"/>
</dbReference>
<organism evidence="4 5">
    <name type="scientific">Rhodoferax sediminis</name>
    <dbReference type="NCBI Taxonomy" id="2509614"/>
    <lineage>
        <taxon>Bacteria</taxon>
        <taxon>Pseudomonadati</taxon>
        <taxon>Pseudomonadota</taxon>
        <taxon>Betaproteobacteria</taxon>
        <taxon>Burkholderiales</taxon>
        <taxon>Comamonadaceae</taxon>
        <taxon>Rhodoferax</taxon>
    </lineage>
</organism>
<dbReference type="SMART" id="SM00855">
    <property type="entry name" value="PGAM"/>
    <property type="match status" value="1"/>
</dbReference>
<name>A0A515D7B2_9BURK</name>
<keyword evidence="5" id="KW-1185">Reference proteome</keyword>
<evidence type="ECO:0000256" key="3">
    <source>
        <dbReference type="PIRSR" id="PIRSR613078-2"/>
    </source>
</evidence>
<dbReference type="InterPro" id="IPR013078">
    <property type="entry name" value="His_Pase_superF_clade-1"/>
</dbReference>
<dbReference type="Gene3D" id="3.40.50.1240">
    <property type="entry name" value="Phosphoglycerate mutase-like"/>
    <property type="match status" value="1"/>
</dbReference>
<dbReference type="GO" id="GO:0004331">
    <property type="term" value="F:fructose-2,6-bisphosphate 2-phosphatase activity"/>
    <property type="evidence" value="ECO:0007669"/>
    <property type="project" value="TreeGrafter"/>
</dbReference>
<keyword evidence="1" id="KW-0378">Hydrolase</keyword>
<proteinExistence type="predicted"/>
<dbReference type="GO" id="GO:0045820">
    <property type="term" value="P:negative regulation of glycolytic process"/>
    <property type="evidence" value="ECO:0007669"/>
    <property type="project" value="TreeGrafter"/>
</dbReference>
<protein>
    <submittedName>
        <fullName evidence="4">Histidine phosphatase family protein</fullName>
    </submittedName>
</protein>
<dbReference type="GO" id="GO:0005829">
    <property type="term" value="C:cytosol"/>
    <property type="evidence" value="ECO:0007669"/>
    <property type="project" value="TreeGrafter"/>
</dbReference>
<evidence type="ECO:0000256" key="2">
    <source>
        <dbReference type="PIRSR" id="PIRSR613078-1"/>
    </source>
</evidence>
<dbReference type="Proteomes" id="UP000316798">
    <property type="component" value="Chromosome"/>
</dbReference>
<dbReference type="InterPro" id="IPR051695">
    <property type="entry name" value="Phosphoglycerate_Mutase"/>
</dbReference>
<dbReference type="AlphaFoldDB" id="A0A515D7B2"/>
<dbReference type="Pfam" id="PF00300">
    <property type="entry name" value="His_Phos_1"/>
    <property type="match status" value="1"/>
</dbReference>
<gene>
    <name evidence="4" type="ORF">EUB48_02450</name>
</gene>
<feature type="active site" description="Proton donor/acceptor" evidence="2">
    <location>
        <position position="84"/>
    </location>
</feature>
<evidence type="ECO:0000256" key="1">
    <source>
        <dbReference type="ARBA" id="ARBA00022801"/>
    </source>
</evidence>
<evidence type="ECO:0000313" key="4">
    <source>
        <dbReference type="EMBL" id="QDL36286.1"/>
    </source>
</evidence>
<dbReference type="EMBL" id="CP035503">
    <property type="protein sequence ID" value="QDL36286.1"/>
    <property type="molecule type" value="Genomic_DNA"/>
</dbReference>